<accession>A0A4R5CHF4</accession>
<name>A0A4R5CHF4_9FLAO</name>
<dbReference type="RefSeq" id="WP_132000948.1">
    <property type="nucleotide sequence ID" value="NZ_SMFK01000001.1"/>
</dbReference>
<dbReference type="SUPFAM" id="SSF56801">
    <property type="entry name" value="Acetyl-CoA synthetase-like"/>
    <property type="match status" value="1"/>
</dbReference>
<protein>
    <submittedName>
        <fullName evidence="1">Phenylacetate--CoA ligase family protein</fullName>
    </submittedName>
</protein>
<dbReference type="Gene3D" id="3.40.50.12780">
    <property type="entry name" value="N-terminal domain of ligase-like"/>
    <property type="match status" value="1"/>
</dbReference>
<dbReference type="OrthoDB" id="580775at2"/>
<dbReference type="PANTHER" id="PTHR36932:SF1">
    <property type="entry name" value="CAPSULAR POLYSACCHARIDE BIOSYNTHESIS PROTEIN"/>
    <property type="match status" value="1"/>
</dbReference>
<dbReference type="PANTHER" id="PTHR36932">
    <property type="entry name" value="CAPSULAR POLYSACCHARIDE BIOSYNTHESIS PROTEIN"/>
    <property type="match status" value="1"/>
</dbReference>
<gene>
    <name evidence="1" type="ORF">E0F76_02570</name>
</gene>
<proteinExistence type="predicted"/>
<dbReference type="AlphaFoldDB" id="A0A4R5CHF4"/>
<dbReference type="Proteomes" id="UP000295479">
    <property type="component" value="Unassembled WGS sequence"/>
</dbReference>
<sequence length="444" mass="50932">MSLYSKIFTTILLPISEFIFSIPLSKEIEKLDKTTKLSEIEIEKYQKEKLSELLSHAIKNAEYYTNLGIAVDPNMPMDSLKRFPILTKKIIKTQTDSLLTLPKEELLKNGSSGSTGEQTIVYWSKKEQTFNRATQLLWWQWAKYNLGDKLIQTGINPKRQGLKKYKDFFFRTKYIQAFSHNKEDILHILSKLNKNQEYTLAGYASSLYVISQIAIENKIELKIKTAIAWGDKLFDHYKKAVFEAFNCRVYETYGSAEGLMIGAQKDLDYLYLMTTNVVVELLDDAGNEVEDGKIGHVVVTNLNGYAMPLIRYKIGDLAIKLPRKDYPKNRELNLPILQKIIGRDTDIVKTPSGNFMVVHSFTGIFEHIPEINQFCVVQNDLNGIVINYIKGINFKPEILTSISKQIESQLNEPFIINFNEVLEIKPSKSGKPQLIISNLKNRNH</sequence>
<dbReference type="EMBL" id="SMFK01000001">
    <property type="protein sequence ID" value="TDD99628.1"/>
    <property type="molecule type" value="Genomic_DNA"/>
</dbReference>
<evidence type="ECO:0000313" key="1">
    <source>
        <dbReference type="EMBL" id="TDD99628.1"/>
    </source>
</evidence>
<keyword evidence="1" id="KW-0436">Ligase</keyword>
<keyword evidence="2" id="KW-1185">Reference proteome</keyword>
<comment type="caution">
    <text evidence="1">The sequence shown here is derived from an EMBL/GenBank/DDBJ whole genome shotgun (WGS) entry which is preliminary data.</text>
</comment>
<dbReference type="InterPro" id="IPR042099">
    <property type="entry name" value="ANL_N_sf"/>
</dbReference>
<evidence type="ECO:0000313" key="2">
    <source>
        <dbReference type="Proteomes" id="UP000295479"/>
    </source>
</evidence>
<organism evidence="1 2">
    <name type="scientific">Flavobacterium cellulosilyticum</name>
    <dbReference type="NCBI Taxonomy" id="2541731"/>
    <lineage>
        <taxon>Bacteria</taxon>
        <taxon>Pseudomonadati</taxon>
        <taxon>Bacteroidota</taxon>
        <taxon>Flavobacteriia</taxon>
        <taxon>Flavobacteriales</taxon>
        <taxon>Flavobacteriaceae</taxon>
        <taxon>Flavobacterium</taxon>
    </lineage>
</organism>
<dbReference type="InterPro" id="IPR053158">
    <property type="entry name" value="CapK_Type1_Caps_Biosynth"/>
</dbReference>
<dbReference type="GO" id="GO:0016874">
    <property type="term" value="F:ligase activity"/>
    <property type="evidence" value="ECO:0007669"/>
    <property type="project" value="UniProtKB-KW"/>
</dbReference>
<reference evidence="1 2" key="1">
    <citation type="submission" date="2019-03" db="EMBL/GenBank/DDBJ databases">
        <title>Flavobacterium AR-3-4 sp. nov. isolated from arctic soil.</title>
        <authorList>
            <person name="Chaudhary D.K."/>
        </authorList>
    </citation>
    <scope>NUCLEOTIDE SEQUENCE [LARGE SCALE GENOMIC DNA]</scope>
    <source>
        <strain evidence="1 2">AR-3-4</strain>
    </source>
</reference>